<dbReference type="SUPFAM" id="SSF55424">
    <property type="entry name" value="FAD/NAD-linked reductases, dimerisation (C-terminal) domain"/>
    <property type="match status" value="1"/>
</dbReference>
<dbReference type="EMBL" id="JHEH01000024">
    <property type="protein sequence ID" value="KEP68743.1"/>
    <property type="molecule type" value="Genomic_DNA"/>
</dbReference>
<comment type="caution">
    <text evidence="7">The sequence shown here is derived from an EMBL/GenBank/DDBJ whole genome shotgun (WGS) entry which is preliminary data.</text>
</comment>
<gene>
    <name evidence="7" type="ORF">DL1_08755</name>
</gene>
<reference evidence="7 8" key="1">
    <citation type="submission" date="2014-03" db="EMBL/GenBank/DDBJ databases">
        <title>The draft genome sequence of Thioclava dalianensis DLFJ1-1.</title>
        <authorList>
            <person name="Lai Q."/>
            <person name="Shao Z."/>
        </authorList>
    </citation>
    <scope>NUCLEOTIDE SEQUENCE [LARGE SCALE GENOMIC DNA]</scope>
    <source>
        <strain evidence="7 8">DLFJ1-1</strain>
    </source>
</reference>
<dbReference type="RefSeq" id="WP_038068038.1">
    <property type="nucleotide sequence ID" value="NZ_JHEH01000024.1"/>
</dbReference>
<dbReference type="InterPro" id="IPR016156">
    <property type="entry name" value="FAD/NAD-linked_Rdtase_dimer_sf"/>
</dbReference>
<organism evidence="7 8">
    <name type="scientific">Thioclava dalianensis</name>
    <dbReference type="NCBI Taxonomy" id="1185766"/>
    <lineage>
        <taxon>Bacteria</taxon>
        <taxon>Pseudomonadati</taxon>
        <taxon>Pseudomonadota</taxon>
        <taxon>Alphaproteobacteria</taxon>
        <taxon>Rhodobacterales</taxon>
        <taxon>Paracoccaceae</taxon>
        <taxon>Thioclava</taxon>
    </lineage>
</organism>
<keyword evidence="2" id="KW-0285">Flavoprotein</keyword>
<evidence type="ECO:0000256" key="2">
    <source>
        <dbReference type="ARBA" id="ARBA00022630"/>
    </source>
</evidence>
<dbReference type="PANTHER" id="PTHR43557:SF2">
    <property type="entry name" value="RIESKE DOMAIN-CONTAINING PROTEIN-RELATED"/>
    <property type="match status" value="1"/>
</dbReference>
<feature type="domain" description="Reductase C-terminal" evidence="6">
    <location>
        <begin position="318"/>
        <end position="401"/>
    </location>
</feature>
<keyword evidence="8" id="KW-1185">Reference proteome</keyword>
<dbReference type="InterPro" id="IPR023753">
    <property type="entry name" value="FAD/NAD-binding_dom"/>
</dbReference>
<accession>A0A074TID8</accession>
<dbReference type="PANTHER" id="PTHR43557">
    <property type="entry name" value="APOPTOSIS-INDUCING FACTOR 1"/>
    <property type="match status" value="1"/>
</dbReference>
<dbReference type="Proteomes" id="UP000027725">
    <property type="component" value="Unassembled WGS sequence"/>
</dbReference>
<proteinExistence type="predicted"/>
<evidence type="ECO:0000313" key="8">
    <source>
        <dbReference type="Proteomes" id="UP000027725"/>
    </source>
</evidence>
<dbReference type="InterPro" id="IPR050446">
    <property type="entry name" value="FAD-oxidoreductase/Apoptosis"/>
</dbReference>
<dbReference type="PRINTS" id="PR00368">
    <property type="entry name" value="FADPNR"/>
</dbReference>
<dbReference type="Pfam" id="PF07992">
    <property type="entry name" value="Pyr_redox_2"/>
    <property type="match status" value="1"/>
</dbReference>
<evidence type="ECO:0000256" key="1">
    <source>
        <dbReference type="ARBA" id="ARBA00001974"/>
    </source>
</evidence>
<dbReference type="GO" id="GO:0016651">
    <property type="term" value="F:oxidoreductase activity, acting on NAD(P)H"/>
    <property type="evidence" value="ECO:0007669"/>
    <property type="project" value="TreeGrafter"/>
</dbReference>
<dbReference type="InterPro" id="IPR028202">
    <property type="entry name" value="Reductase_C"/>
</dbReference>
<dbReference type="PRINTS" id="PR00411">
    <property type="entry name" value="PNDRDTASEI"/>
</dbReference>
<evidence type="ECO:0000313" key="7">
    <source>
        <dbReference type="EMBL" id="KEP68743.1"/>
    </source>
</evidence>
<dbReference type="InterPro" id="IPR036188">
    <property type="entry name" value="FAD/NAD-bd_sf"/>
</dbReference>
<keyword evidence="4" id="KW-0560">Oxidoreductase</keyword>
<evidence type="ECO:0000256" key="4">
    <source>
        <dbReference type="ARBA" id="ARBA00023002"/>
    </source>
</evidence>
<dbReference type="eggNOG" id="COG1251">
    <property type="taxonomic scope" value="Bacteria"/>
</dbReference>
<dbReference type="STRING" id="1185766.SAMN05216224_11074"/>
<evidence type="ECO:0000256" key="3">
    <source>
        <dbReference type="ARBA" id="ARBA00022827"/>
    </source>
</evidence>
<dbReference type="Pfam" id="PF14759">
    <property type="entry name" value="Reductase_C"/>
    <property type="match status" value="1"/>
</dbReference>
<comment type="cofactor">
    <cofactor evidence="1">
        <name>FAD</name>
        <dbReference type="ChEBI" id="CHEBI:57692"/>
    </cofactor>
</comment>
<name>A0A074TID8_9RHOB</name>
<evidence type="ECO:0000259" key="6">
    <source>
        <dbReference type="Pfam" id="PF14759"/>
    </source>
</evidence>
<sequence length="401" mass="42447">MERIIIIGGGLAAVSAAKTLRTEGFEGTVTVLSEEGQFPYDRPPLSKAVLQGTADAQSTCLLNAEAAQNLGIDLQLNQRVEAIDRDAHVVRLSSGASLPYDRLLIATGSRARMLDGPFAGKANVFYLRTIADAERLRAQMVPGKRLLSIGAGWIGLEVAATARKSGMEAVVVELADRLCARSLPKDVGVALADVHRGNGTVIHLNTSIVTVGGDDRVESVTLSNGETLLVDMVVVGIGAIANDAIAREAGLETGNGIIVDEFLRTSDPLIFAAGDVAAMRGGGGQPTRMESWANAQDQAAAAARNMLGKSEPYAVNTWFWSDQYDLNIQMIGDNQPAGGTLLVRKGEGKSFTRFSAIGDRLVGAICFGAPRDMAIVRRLMSKGYAVTDDSLITAPDLRKLL</sequence>
<keyword evidence="3" id="KW-0274">FAD</keyword>
<dbReference type="GO" id="GO:0005737">
    <property type="term" value="C:cytoplasm"/>
    <property type="evidence" value="ECO:0007669"/>
    <property type="project" value="TreeGrafter"/>
</dbReference>
<dbReference type="Gene3D" id="3.30.390.30">
    <property type="match status" value="1"/>
</dbReference>
<protein>
    <submittedName>
        <fullName evidence="7">Pyridine nucleotide-disulfide oxidoreductase</fullName>
    </submittedName>
</protein>
<dbReference type="AlphaFoldDB" id="A0A074TID8"/>
<evidence type="ECO:0000259" key="5">
    <source>
        <dbReference type="Pfam" id="PF07992"/>
    </source>
</evidence>
<feature type="domain" description="FAD/NAD(P)-binding" evidence="5">
    <location>
        <begin position="3"/>
        <end position="299"/>
    </location>
</feature>
<dbReference type="Gene3D" id="3.50.50.60">
    <property type="entry name" value="FAD/NAD(P)-binding domain"/>
    <property type="match status" value="2"/>
</dbReference>
<dbReference type="SUPFAM" id="SSF51905">
    <property type="entry name" value="FAD/NAD(P)-binding domain"/>
    <property type="match status" value="1"/>
</dbReference>